<dbReference type="OrthoDB" id="3267837at2"/>
<dbReference type="PANTHER" id="PTHR38041">
    <property type="entry name" value="CHORISMATE MUTASE"/>
    <property type="match status" value="1"/>
</dbReference>
<sequence length="111" mass="12445">MGETTPELPQEIVRLRHSIDNIDGALMYLLAERFKCTQRVGELKAQGGLPPEDLARETQQIERLAQIAASAGLDPVFAERFRTFIVTEVKRRHQLIADEQGGEAPVLDIYS</sequence>
<proteinExistence type="predicted"/>
<dbReference type="SMART" id="SM00830">
    <property type="entry name" value="CM_2"/>
    <property type="match status" value="1"/>
</dbReference>
<accession>A0A2A9ECQ9</accession>
<dbReference type="InterPro" id="IPR036979">
    <property type="entry name" value="CM_dom_sf"/>
</dbReference>
<keyword evidence="1" id="KW-0413">Isomerase</keyword>
<dbReference type="NCBIfam" id="TIGR01795">
    <property type="entry name" value="CM_mono_cladeE"/>
    <property type="match status" value="1"/>
</dbReference>
<dbReference type="PROSITE" id="PS51168">
    <property type="entry name" value="CHORISMATE_MUT_2"/>
    <property type="match status" value="1"/>
</dbReference>
<reference evidence="3 4" key="1">
    <citation type="submission" date="2017-10" db="EMBL/GenBank/DDBJ databases">
        <title>Sequencing the genomes of 1000 actinobacteria strains.</title>
        <authorList>
            <person name="Klenk H.-P."/>
        </authorList>
    </citation>
    <scope>NUCLEOTIDE SEQUENCE [LARGE SCALE GENOMIC DNA]</scope>
    <source>
        <strain evidence="3 4">DSM 21574</strain>
    </source>
</reference>
<evidence type="ECO:0000313" key="3">
    <source>
        <dbReference type="EMBL" id="PFG36009.1"/>
    </source>
</evidence>
<dbReference type="InterPro" id="IPR010951">
    <property type="entry name" value="CM_bact"/>
</dbReference>
<organism evidence="3 4">
    <name type="scientific">Flavimobilis soli</name>
    <dbReference type="NCBI Taxonomy" id="442709"/>
    <lineage>
        <taxon>Bacteria</taxon>
        <taxon>Bacillati</taxon>
        <taxon>Actinomycetota</taxon>
        <taxon>Actinomycetes</taxon>
        <taxon>Micrococcales</taxon>
        <taxon>Jonesiaceae</taxon>
        <taxon>Flavimobilis</taxon>
    </lineage>
</organism>
<name>A0A2A9ECQ9_9MICO</name>
<gene>
    <name evidence="3" type="ORF">ATL41_0711</name>
</gene>
<dbReference type="InterPro" id="IPR051331">
    <property type="entry name" value="Chorismate_mutase-related"/>
</dbReference>
<dbReference type="InterPro" id="IPR036263">
    <property type="entry name" value="Chorismate_II_sf"/>
</dbReference>
<dbReference type="SUPFAM" id="SSF48600">
    <property type="entry name" value="Chorismate mutase II"/>
    <property type="match status" value="1"/>
</dbReference>
<comment type="caution">
    <text evidence="3">The sequence shown here is derived from an EMBL/GenBank/DDBJ whole genome shotgun (WGS) entry which is preliminary data.</text>
</comment>
<feature type="domain" description="Chorismate mutase" evidence="2">
    <location>
        <begin position="6"/>
        <end position="97"/>
    </location>
</feature>
<dbReference type="EMBL" id="PDJH01000001">
    <property type="protein sequence ID" value="PFG36009.1"/>
    <property type="molecule type" value="Genomic_DNA"/>
</dbReference>
<protein>
    <submittedName>
        <fullName evidence="3">Chorismate mutase</fullName>
    </submittedName>
</protein>
<dbReference type="Gene3D" id="1.20.59.10">
    <property type="entry name" value="Chorismate mutase"/>
    <property type="match status" value="1"/>
</dbReference>
<dbReference type="GO" id="GO:0046417">
    <property type="term" value="P:chorismate metabolic process"/>
    <property type="evidence" value="ECO:0007669"/>
    <property type="project" value="InterPro"/>
</dbReference>
<keyword evidence="4" id="KW-1185">Reference proteome</keyword>
<dbReference type="AlphaFoldDB" id="A0A2A9ECQ9"/>
<evidence type="ECO:0000256" key="1">
    <source>
        <dbReference type="ARBA" id="ARBA00023235"/>
    </source>
</evidence>
<dbReference type="RefSeq" id="WP_098457238.1">
    <property type="nucleotide sequence ID" value="NZ_PDJH01000001.1"/>
</dbReference>
<dbReference type="Pfam" id="PF01817">
    <property type="entry name" value="CM_2"/>
    <property type="match status" value="1"/>
</dbReference>
<dbReference type="GO" id="GO:0009697">
    <property type="term" value="P:salicylic acid biosynthetic process"/>
    <property type="evidence" value="ECO:0007669"/>
    <property type="project" value="TreeGrafter"/>
</dbReference>
<dbReference type="GO" id="GO:0004106">
    <property type="term" value="F:chorismate mutase activity"/>
    <property type="evidence" value="ECO:0007669"/>
    <property type="project" value="InterPro"/>
</dbReference>
<dbReference type="PANTHER" id="PTHR38041:SF1">
    <property type="entry name" value="CHORISMATE MUTASE"/>
    <property type="match status" value="1"/>
</dbReference>
<dbReference type="Proteomes" id="UP000221394">
    <property type="component" value="Unassembled WGS sequence"/>
</dbReference>
<dbReference type="NCBIfam" id="NF006691">
    <property type="entry name" value="PRK09239.1"/>
    <property type="match status" value="1"/>
</dbReference>
<evidence type="ECO:0000259" key="2">
    <source>
        <dbReference type="PROSITE" id="PS51168"/>
    </source>
</evidence>
<dbReference type="InterPro" id="IPR002701">
    <property type="entry name" value="CM_II_prokaryot"/>
</dbReference>
<evidence type="ECO:0000313" key="4">
    <source>
        <dbReference type="Proteomes" id="UP000221394"/>
    </source>
</evidence>